<dbReference type="Proteomes" id="UP001604336">
    <property type="component" value="Unassembled WGS sequence"/>
</dbReference>
<evidence type="ECO:0000256" key="1">
    <source>
        <dbReference type="ARBA" id="ARBA00004370"/>
    </source>
</evidence>
<dbReference type="EMBL" id="JBFOLK010000010">
    <property type="protein sequence ID" value="KAL2481085.1"/>
    <property type="molecule type" value="Genomic_DNA"/>
</dbReference>
<accession>A0ABD1QY21</accession>
<keyword evidence="3 5" id="KW-1133">Transmembrane helix</keyword>
<keyword evidence="2 5" id="KW-0812">Transmembrane</keyword>
<reference evidence="8" key="1">
    <citation type="submission" date="2024-07" db="EMBL/GenBank/DDBJ databases">
        <title>Two chromosome-level genome assemblies of Korean endemic species Abeliophyllum distichum and Forsythia ovata (Oleaceae).</title>
        <authorList>
            <person name="Jang H."/>
        </authorList>
    </citation>
    <scope>NUCLEOTIDE SEQUENCE [LARGE SCALE GENOMIC DNA]</scope>
</reference>
<comment type="subcellular location">
    <subcellularLocation>
        <location evidence="1">Membrane</location>
    </subcellularLocation>
</comment>
<protein>
    <submittedName>
        <fullName evidence="7">Late</fullName>
    </submittedName>
</protein>
<feature type="transmembrane region" description="Helical" evidence="5">
    <location>
        <begin position="20"/>
        <end position="39"/>
    </location>
</feature>
<name>A0ABD1QY21_9LAMI</name>
<gene>
    <name evidence="7" type="ORF">Adt_34051</name>
</gene>
<feature type="domain" description="TMEM205-like" evidence="6">
    <location>
        <begin position="1"/>
        <end position="77"/>
    </location>
</feature>
<dbReference type="PANTHER" id="PTHR23241:SF102">
    <property type="entry name" value="LD23009P"/>
    <property type="match status" value="1"/>
</dbReference>
<proteinExistence type="predicted"/>
<evidence type="ECO:0000256" key="2">
    <source>
        <dbReference type="ARBA" id="ARBA00022692"/>
    </source>
</evidence>
<evidence type="ECO:0000259" key="6">
    <source>
        <dbReference type="Pfam" id="PF13664"/>
    </source>
</evidence>
<dbReference type="InterPro" id="IPR025423">
    <property type="entry name" value="TMEM205-like"/>
</dbReference>
<dbReference type="Pfam" id="PF13664">
    <property type="entry name" value="DUF4149"/>
    <property type="match status" value="1"/>
</dbReference>
<evidence type="ECO:0000313" key="7">
    <source>
        <dbReference type="EMBL" id="KAL2481085.1"/>
    </source>
</evidence>
<evidence type="ECO:0000256" key="4">
    <source>
        <dbReference type="ARBA" id="ARBA00023136"/>
    </source>
</evidence>
<evidence type="ECO:0000313" key="8">
    <source>
        <dbReference type="Proteomes" id="UP001604336"/>
    </source>
</evidence>
<keyword evidence="8" id="KW-1185">Reference proteome</keyword>
<keyword evidence="4 5" id="KW-0472">Membrane</keyword>
<dbReference type="GO" id="GO:0016020">
    <property type="term" value="C:membrane"/>
    <property type="evidence" value="ECO:0007669"/>
    <property type="project" value="UniProtKB-SubCell"/>
</dbReference>
<dbReference type="InterPro" id="IPR053009">
    <property type="entry name" value="Xanthocillin_Biosynth-Assoc"/>
</dbReference>
<dbReference type="PANTHER" id="PTHR23241">
    <property type="entry name" value="LATE EMBRYOGENESIS ABUNDANT PLANTS LEA-RELATED"/>
    <property type="match status" value="1"/>
</dbReference>
<sequence>MFKNLPRHQFGNLQNKMFLAYFSMVGVYCAMAVGAFGYLHSRKTSAAAEKYQLGFLLAVFPFNLSNLVVFTPMTIDINTIAHFFPNSTRVMYAEINYLSYGKVFEF</sequence>
<evidence type="ECO:0000256" key="3">
    <source>
        <dbReference type="ARBA" id="ARBA00022989"/>
    </source>
</evidence>
<dbReference type="AlphaFoldDB" id="A0ABD1QY21"/>
<evidence type="ECO:0000256" key="5">
    <source>
        <dbReference type="SAM" id="Phobius"/>
    </source>
</evidence>
<comment type="caution">
    <text evidence="7">The sequence shown here is derived from an EMBL/GenBank/DDBJ whole genome shotgun (WGS) entry which is preliminary data.</text>
</comment>
<organism evidence="7 8">
    <name type="scientific">Abeliophyllum distichum</name>
    <dbReference type="NCBI Taxonomy" id="126358"/>
    <lineage>
        <taxon>Eukaryota</taxon>
        <taxon>Viridiplantae</taxon>
        <taxon>Streptophyta</taxon>
        <taxon>Embryophyta</taxon>
        <taxon>Tracheophyta</taxon>
        <taxon>Spermatophyta</taxon>
        <taxon>Magnoliopsida</taxon>
        <taxon>eudicotyledons</taxon>
        <taxon>Gunneridae</taxon>
        <taxon>Pentapetalae</taxon>
        <taxon>asterids</taxon>
        <taxon>lamiids</taxon>
        <taxon>Lamiales</taxon>
        <taxon>Oleaceae</taxon>
        <taxon>Forsythieae</taxon>
        <taxon>Abeliophyllum</taxon>
    </lineage>
</organism>
<feature type="transmembrane region" description="Helical" evidence="5">
    <location>
        <begin position="51"/>
        <end position="70"/>
    </location>
</feature>